<dbReference type="GO" id="GO:0005829">
    <property type="term" value="C:cytosol"/>
    <property type="evidence" value="ECO:0007669"/>
    <property type="project" value="TreeGrafter"/>
</dbReference>
<feature type="domain" description="NADPH-dependent FMN reductase-like" evidence="1">
    <location>
        <begin position="3"/>
        <end position="130"/>
    </location>
</feature>
<dbReference type="Pfam" id="PF03358">
    <property type="entry name" value="FMN_red"/>
    <property type="match status" value="1"/>
</dbReference>
<dbReference type="InterPro" id="IPR050712">
    <property type="entry name" value="NAD(P)H-dep_reductase"/>
</dbReference>
<sequence length="168" mass="18508">MAALRTAGELMPAGLKLRITGIGDLPIYNFDVQEKGFPASVTKLRDEILAADALLFASPEYNWSVGAPLKNAIDWMSRFQPQPFNNKPAAVLSATGGPLGGARGQYDLRRILDGLGVHWLAKPEIFIGMAQSKFGPDGKLNDEPTRKIMTDQMTAFEDWIKRMKRAFA</sequence>
<protein>
    <submittedName>
        <fullName evidence="2">NAD(P)H-dependent oxidoreductase</fullName>
    </submittedName>
</protein>
<evidence type="ECO:0000313" key="2">
    <source>
        <dbReference type="EMBL" id="TMI71365.1"/>
    </source>
</evidence>
<dbReference type="InterPro" id="IPR029039">
    <property type="entry name" value="Flavoprotein-like_sf"/>
</dbReference>
<dbReference type="GO" id="GO:0010181">
    <property type="term" value="F:FMN binding"/>
    <property type="evidence" value="ECO:0007669"/>
    <property type="project" value="TreeGrafter"/>
</dbReference>
<evidence type="ECO:0000313" key="3">
    <source>
        <dbReference type="Proteomes" id="UP000318834"/>
    </source>
</evidence>
<dbReference type="Proteomes" id="UP000318834">
    <property type="component" value="Unassembled WGS sequence"/>
</dbReference>
<dbReference type="AlphaFoldDB" id="A0A537IJA5"/>
<dbReference type="SUPFAM" id="SSF52218">
    <property type="entry name" value="Flavoproteins"/>
    <property type="match status" value="1"/>
</dbReference>
<name>A0A537IJA5_9BACT</name>
<dbReference type="GO" id="GO:0016491">
    <property type="term" value="F:oxidoreductase activity"/>
    <property type="evidence" value="ECO:0007669"/>
    <property type="project" value="InterPro"/>
</dbReference>
<organism evidence="2 3">
    <name type="scientific">Candidatus Segetimicrobium genomatis</name>
    <dbReference type="NCBI Taxonomy" id="2569760"/>
    <lineage>
        <taxon>Bacteria</taxon>
        <taxon>Bacillati</taxon>
        <taxon>Candidatus Sysuimicrobiota</taxon>
        <taxon>Candidatus Sysuimicrobiia</taxon>
        <taxon>Candidatus Sysuimicrobiales</taxon>
        <taxon>Candidatus Segetimicrobiaceae</taxon>
        <taxon>Candidatus Segetimicrobium</taxon>
    </lineage>
</organism>
<accession>A0A537IJA5</accession>
<dbReference type="InterPro" id="IPR005025">
    <property type="entry name" value="FMN_Rdtase-like_dom"/>
</dbReference>
<comment type="caution">
    <text evidence="2">The sequence shown here is derived from an EMBL/GenBank/DDBJ whole genome shotgun (WGS) entry which is preliminary data.</text>
</comment>
<dbReference type="Gene3D" id="3.40.50.360">
    <property type="match status" value="1"/>
</dbReference>
<gene>
    <name evidence="2" type="ORF">E6H05_12610</name>
</gene>
<reference evidence="2 3" key="1">
    <citation type="journal article" date="2019" name="Nat. Microbiol.">
        <title>Mediterranean grassland soil C-N compound turnover is dependent on rainfall and depth, and is mediated by genomically divergent microorganisms.</title>
        <authorList>
            <person name="Diamond S."/>
            <person name="Andeer P.F."/>
            <person name="Li Z."/>
            <person name="Crits-Christoph A."/>
            <person name="Burstein D."/>
            <person name="Anantharaman K."/>
            <person name="Lane K.R."/>
            <person name="Thomas B.C."/>
            <person name="Pan C."/>
            <person name="Northen T.R."/>
            <person name="Banfield J.F."/>
        </authorList>
    </citation>
    <scope>NUCLEOTIDE SEQUENCE [LARGE SCALE GENOMIC DNA]</scope>
    <source>
        <strain evidence="2">NP_8</strain>
    </source>
</reference>
<dbReference type="EMBL" id="VBAP01000114">
    <property type="protein sequence ID" value="TMI71365.1"/>
    <property type="molecule type" value="Genomic_DNA"/>
</dbReference>
<dbReference type="PANTHER" id="PTHR30543:SF21">
    <property type="entry name" value="NAD(P)H-DEPENDENT FMN REDUCTASE LOT6"/>
    <property type="match status" value="1"/>
</dbReference>
<evidence type="ECO:0000259" key="1">
    <source>
        <dbReference type="Pfam" id="PF03358"/>
    </source>
</evidence>
<proteinExistence type="predicted"/>
<dbReference type="PANTHER" id="PTHR30543">
    <property type="entry name" value="CHROMATE REDUCTASE"/>
    <property type="match status" value="1"/>
</dbReference>